<dbReference type="AlphaFoldDB" id="A0A0E9USB6"/>
<reference evidence="1" key="1">
    <citation type="submission" date="2014-11" db="EMBL/GenBank/DDBJ databases">
        <authorList>
            <person name="Amaro Gonzalez C."/>
        </authorList>
    </citation>
    <scope>NUCLEOTIDE SEQUENCE</scope>
</reference>
<sequence length="30" mass="3414">MCSSREQATGRLEEPSQLEELLMCNGIWTT</sequence>
<name>A0A0E9USB6_ANGAN</name>
<proteinExistence type="predicted"/>
<protein>
    <submittedName>
        <fullName evidence="1">Uncharacterized protein</fullName>
    </submittedName>
</protein>
<organism evidence="1">
    <name type="scientific">Anguilla anguilla</name>
    <name type="common">European freshwater eel</name>
    <name type="synonym">Muraena anguilla</name>
    <dbReference type="NCBI Taxonomy" id="7936"/>
    <lineage>
        <taxon>Eukaryota</taxon>
        <taxon>Metazoa</taxon>
        <taxon>Chordata</taxon>
        <taxon>Craniata</taxon>
        <taxon>Vertebrata</taxon>
        <taxon>Euteleostomi</taxon>
        <taxon>Actinopterygii</taxon>
        <taxon>Neopterygii</taxon>
        <taxon>Teleostei</taxon>
        <taxon>Anguilliformes</taxon>
        <taxon>Anguillidae</taxon>
        <taxon>Anguilla</taxon>
    </lineage>
</organism>
<accession>A0A0E9USB6</accession>
<evidence type="ECO:0000313" key="1">
    <source>
        <dbReference type="EMBL" id="JAH68656.1"/>
    </source>
</evidence>
<reference evidence="1" key="2">
    <citation type="journal article" date="2015" name="Fish Shellfish Immunol.">
        <title>Early steps in the European eel (Anguilla anguilla)-Vibrio vulnificus interaction in the gills: Role of the RtxA13 toxin.</title>
        <authorList>
            <person name="Callol A."/>
            <person name="Pajuelo D."/>
            <person name="Ebbesson L."/>
            <person name="Teles M."/>
            <person name="MacKenzie S."/>
            <person name="Amaro C."/>
        </authorList>
    </citation>
    <scope>NUCLEOTIDE SEQUENCE</scope>
</reference>
<dbReference type="EMBL" id="GBXM01039921">
    <property type="protein sequence ID" value="JAH68656.1"/>
    <property type="molecule type" value="Transcribed_RNA"/>
</dbReference>